<dbReference type="AlphaFoldDB" id="A0A317G5I2"/>
<dbReference type="EMBL" id="NXNG01000001">
    <property type="protein sequence ID" value="PWT28807.1"/>
    <property type="molecule type" value="Genomic_DNA"/>
</dbReference>
<keyword evidence="2" id="KW-1185">Reference proteome</keyword>
<protein>
    <submittedName>
        <fullName evidence="1">Uncharacterized protein</fullName>
    </submittedName>
</protein>
<dbReference type="Proteomes" id="UP000245488">
    <property type="component" value="Chromosome"/>
</dbReference>
<evidence type="ECO:0000313" key="1">
    <source>
        <dbReference type="EMBL" id="PWT28807.1"/>
    </source>
</evidence>
<accession>A0A317G5I2</accession>
<name>A0A317G5I2_BUTFI</name>
<proteinExistence type="predicted"/>
<comment type="caution">
    <text evidence="1">The sequence shown here is derived from an EMBL/GenBank/DDBJ whole genome shotgun (WGS) entry which is preliminary data.</text>
</comment>
<organism evidence="1 2">
    <name type="scientific">Butyrivibrio fibrisolvens</name>
    <dbReference type="NCBI Taxonomy" id="831"/>
    <lineage>
        <taxon>Bacteria</taxon>
        <taxon>Bacillati</taxon>
        <taxon>Bacillota</taxon>
        <taxon>Clostridia</taxon>
        <taxon>Lachnospirales</taxon>
        <taxon>Lachnospiraceae</taxon>
        <taxon>Butyrivibrio</taxon>
    </lineage>
</organism>
<gene>
    <name evidence="1" type="ORF">CPT75_17665</name>
</gene>
<evidence type="ECO:0000313" key="2">
    <source>
        <dbReference type="Proteomes" id="UP000245488"/>
    </source>
</evidence>
<dbReference type="RefSeq" id="WP_110073879.1">
    <property type="nucleotide sequence ID" value="NZ_CM009896.1"/>
</dbReference>
<sequence length="61" mass="6979">MAKTNKDHDSINNHVDNASDVIKETGSFASLNKMLEENPEFRSTYESLMNLLEYDYTCTSD</sequence>
<reference evidence="1 2" key="1">
    <citation type="submission" date="2017-09" db="EMBL/GenBank/DDBJ databases">
        <title>High-quality draft genome sequence of Butyrivibrio fibrisolvens INBov1, isolated from cow rumen.</title>
        <authorList>
            <person name="Rodriguez Hernaez J."/>
            <person name="Rivarola M."/>
            <person name="Paniego N."/>
            <person name="Cravero S."/>
            <person name="Ceron Cucchi M."/>
            <person name="Martinez M.C."/>
        </authorList>
    </citation>
    <scope>NUCLEOTIDE SEQUENCE [LARGE SCALE GENOMIC DNA]</scope>
    <source>
        <strain evidence="1 2">INBov1</strain>
    </source>
</reference>